<dbReference type="CDD" id="cd02012">
    <property type="entry name" value="TPP_TK"/>
    <property type="match status" value="1"/>
</dbReference>
<gene>
    <name evidence="17" type="ORF">BATDEDRAFT_88683</name>
</gene>
<comment type="similarity">
    <text evidence="2 15">Belongs to the transketolase family.</text>
</comment>
<feature type="domain" description="Transketolase-like pyrimidine-binding" evidence="16">
    <location>
        <begin position="356"/>
        <end position="532"/>
    </location>
</feature>
<dbReference type="SMART" id="SM00861">
    <property type="entry name" value="Transket_pyr"/>
    <property type="match status" value="1"/>
</dbReference>
<keyword evidence="6 13" id="KW-0479">Metal-binding</keyword>
<feature type="binding site" evidence="11">
    <location>
        <position position="359"/>
    </location>
    <ligand>
        <name>substrate</name>
    </ligand>
</feature>
<feature type="binding site" evidence="11">
    <location>
        <position position="527"/>
    </location>
    <ligand>
        <name>substrate</name>
    </ligand>
</feature>
<comment type="function">
    <text evidence="15">Catalyzes the transfer of a two-carbon ketol group from a ketose donor to an aldose acceptor, via a covalent intermediate with the cofactor thiamine pyrophosphate.</text>
</comment>
<dbReference type="Gene3D" id="3.40.50.970">
    <property type="match status" value="2"/>
</dbReference>
<feature type="binding site" evidence="12">
    <location>
        <position position="159"/>
    </location>
    <ligand>
        <name>thiamine diphosphate</name>
        <dbReference type="ChEBI" id="CHEBI:58937"/>
    </ligand>
</feature>
<proteinExistence type="inferred from homology"/>
<feature type="binding site" evidence="13">
    <location>
        <position position="190"/>
    </location>
    <ligand>
        <name>Mg(2+)</name>
        <dbReference type="ChEBI" id="CHEBI:18420"/>
    </ligand>
</feature>
<evidence type="ECO:0000256" key="15">
    <source>
        <dbReference type="RuleBase" id="RU004996"/>
    </source>
</evidence>
<dbReference type="GO" id="GO:0004802">
    <property type="term" value="F:transketolase activity"/>
    <property type="evidence" value="ECO:0000318"/>
    <property type="project" value="GO_Central"/>
</dbReference>
<comment type="cofactor">
    <cofactor evidence="12">
        <name>thiamine diphosphate</name>
        <dbReference type="ChEBI" id="CHEBI:58937"/>
    </cofactor>
    <text evidence="12">Binds 1 thiamine pyrophosphate per subunit. During the reaction, the substrate forms a covalent intermediate with the cofactor.</text>
</comment>
<feature type="binding site" evidence="12">
    <location>
        <position position="444"/>
    </location>
    <ligand>
        <name>thiamine diphosphate</name>
        <dbReference type="ChEBI" id="CHEBI:58937"/>
    </ligand>
</feature>
<dbReference type="SUPFAM" id="SSF52518">
    <property type="entry name" value="Thiamin diphosphate-binding fold (THDP-binding)"/>
    <property type="match status" value="2"/>
</dbReference>
<comment type="cofactor">
    <cofactor evidence="13">
        <name>Mg(2+)</name>
        <dbReference type="ChEBI" id="CHEBI:18420"/>
    </cofactor>
    <text evidence="13">Binds 1 Mg(2+) ion per subunit. Can also utilize other divalent metal cations, such as Ca(2+), Mn(2+) and Co(2+).</text>
</comment>
<evidence type="ECO:0000256" key="7">
    <source>
        <dbReference type="ARBA" id="ARBA00022842"/>
    </source>
</evidence>
<evidence type="ECO:0000256" key="6">
    <source>
        <dbReference type="ARBA" id="ARBA00022723"/>
    </source>
</evidence>
<dbReference type="OrthoDB" id="10267175at2759"/>
<dbReference type="Pfam" id="PF02779">
    <property type="entry name" value="Transket_pyr"/>
    <property type="match status" value="1"/>
</dbReference>
<evidence type="ECO:0000256" key="8">
    <source>
        <dbReference type="ARBA" id="ARBA00023052"/>
    </source>
</evidence>
<dbReference type="InParanoid" id="F4P3U6"/>
<dbReference type="FunCoup" id="F4P3U6">
    <property type="interactions" value="324"/>
</dbReference>
<evidence type="ECO:0000256" key="12">
    <source>
        <dbReference type="PIRSR" id="PIRSR605478-3"/>
    </source>
</evidence>
<dbReference type="AlphaFoldDB" id="F4P3U6"/>
<evidence type="ECO:0000256" key="1">
    <source>
        <dbReference type="ARBA" id="ARBA00001941"/>
    </source>
</evidence>
<feature type="binding site" evidence="11">
    <location>
        <position position="468"/>
    </location>
    <ligand>
        <name>substrate</name>
    </ligand>
</feature>
<accession>F4P3U6</accession>
<comment type="cofactor">
    <cofactor evidence="15">
        <name>Mg(2+)</name>
        <dbReference type="ChEBI" id="CHEBI:18420"/>
    </cofactor>
    <cofactor evidence="15">
        <name>Ca(2+)</name>
        <dbReference type="ChEBI" id="CHEBI:29108"/>
    </cofactor>
    <cofactor evidence="15">
        <name>Mn(2+)</name>
        <dbReference type="ChEBI" id="CHEBI:29035"/>
    </cofactor>
    <cofactor evidence="15">
        <name>Co(2+)</name>
        <dbReference type="ChEBI" id="CHEBI:48828"/>
    </cofactor>
    <text evidence="15">Binds 1 Mg(2+) ion per subunit. Can also utilize other divalent metal cations, such as Ca(2+), Mn(2+) and Co(2+).</text>
</comment>
<feature type="site" description="Important for catalytic activity" evidence="14">
    <location>
        <position position="264"/>
    </location>
</feature>
<keyword evidence="7 13" id="KW-0460">Magnesium</keyword>
<comment type="cofactor">
    <cofactor evidence="1">
        <name>Co(2+)</name>
        <dbReference type="ChEBI" id="CHEBI:48828"/>
    </cofactor>
</comment>
<dbReference type="Proteomes" id="UP000007241">
    <property type="component" value="Unassembled WGS sequence"/>
</dbReference>
<dbReference type="Gene3D" id="3.40.50.920">
    <property type="match status" value="1"/>
</dbReference>
<dbReference type="GeneID" id="18243236"/>
<keyword evidence="18" id="KW-1185">Reference proteome</keyword>
<comment type="catalytic activity">
    <reaction evidence="9 15">
        <text>D-sedoheptulose 7-phosphate + D-glyceraldehyde 3-phosphate = aldehydo-D-ribose 5-phosphate + D-xylulose 5-phosphate</text>
        <dbReference type="Rhea" id="RHEA:10508"/>
        <dbReference type="ChEBI" id="CHEBI:57483"/>
        <dbReference type="ChEBI" id="CHEBI:57737"/>
        <dbReference type="ChEBI" id="CHEBI:58273"/>
        <dbReference type="ChEBI" id="CHEBI:59776"/>
        <dbReference type="EC" id="2.2.1.1"/>
    </reaction>
</comment>
<dbReference type="SUPFAM" id="SSF52922">
    <property type="entry name" value="TK C-terminal domain-like"/>
    <property type="match status" value="1"/>
</dbReference>
<dbReference type="OMA" id="ADYMRGS"/>
<dbReference type="FunFam" id="3.40.50.970:FF:000004">
    <property type="entry name" value="Transketolase"/>
    <property type="match status" value="1"/>
</dbReference>
<evidence type="ECO:0000256" key="2">
    <source>
        <dbReference type="ARBA" id="ARBA00007131"/>
    </source>
</evidence>
<dbReference type="GO" id="GO:0006098">
    <property type="term" value="P:pentose-phosphate shunt"/>
    <property type="evidence" value="ECO:0000318"/>
    <property type="project" value="GO_Central"/>
</dbReference>
<dbReference type="FunFam" id="3.40.50.920:FF:000003">
    <property type="entry name" value="Transketolase"/>
    <property type="match status" value="1"/>
</dbReference>
<comment type="subunit">
    <text evidence="3 15">Homodimer.</text>
</comment>
<evidence type="ECO:0000313" key="17">
    <source>
        <dbReference type="EMBL" id="EGF80280.1"/>
    </source>
</evidence>
<feature type="binding site" evidence="11">
    <location>
        <position position="476"/>
    </location>
    <ligand>
        <name>substrate</name>
    </ligand>
</feature>
<evidence type="ECO:0000256" key="3">
    <source>
        <dbReference type="ARBA" id="ARBA00011738"/>
    </source>
</evidence>
<feature type="binding site" evidence="12">
    <location>
        <position position="264"/>
    </location>
    <ligand>
        <name>thiamine diphosphate</name>
        <dbReference type="ChEBI" id="CHEBI:58937"/>
    </ligand>
</feature>
<dbReference type="InterPro" id="IPR009014">
    <property type="entry name" value="Transketo_C/PFOR_II"/>
</dbReference>
<feature type="site" description="Important for catalytic activity" evidence="14">
    <location>
        <position position="28"/>
    </location>
</feature>
<reference evidence="17 18" key="1">
    <citation type="submission" date="2009-12" db="EMBL/GenBank/DDBJ databases">
        <title>The draft genome of Batrachochytrium dendrobatidis.</title>
        <authorList>
            <consortium name="US DOE Joint Genome Institute (JGI-PGF)"/>
            <person name="Kuo A."/>
            <person name="Salamov A."/>
            <person name="Schmutz J."/>
            <person name="Lucas S."/>
            <person name="Pitluck S."/>
            <person name="Rosenblum E."/>
            <person name="Stajich J."/>
            <person name="Eisen M."/>
            <person name="Grigoriev I.V."/>
        </authorList>
    </citation>
    <scope>NUCLEOTIDE SEQUENCE [LARGE SCALE GENOMIC DNA]</scope>
    <source>
        <strain evidence="18">JAM81 / FGSC 10211</strain>
    </source>
</reference>
<evidence type="ECO:0000259" key="16">
    <source>
        <dbReference type="SMART" id="SM00861"/>
    </source>
</evidence>
<name>F4P3U6_BATDJ</name>
<evidence type="ECO:0000256" key="9">
    <source>
        <dbReference type="ARBA" id="ARBA00049473"/>
    </source>
</evidence>
<protein>
    <recommendedName>
        <fullName evidence="4 15">Transketolase</fullName>
        <ecNumber evidence="4 15">2.2.1.1</ecNumber>
    </recommendedName>
</protein>
<dbReference type="InterPro" id="IPR029061">
    <property type="entry name" value="THDP-binding"/>
</dbReference>
<dbReference type="PROSITE" id="PS00801">
    <property type="entry name" value="TRANSKETOLASE_1"/>
    <property type="match status" value="1"/>
</dbReference>
<dbReference type="InterPro" id="IPR055152">
    <property type="entry name" value="Transketolase-like_C_2"/>
</dbReference>
<feature type="binding site" evidence="13">
    <location>
        <position position="188"/>
    </location>
    <ligand>
        <name>Mg(2+)</name>
        <dbReference type="ChEBI" id="CHEBI:18420"/>
    </ligand>
</feature>
<feature type="binding site" evidence="11">
    <location>
        <position position="264"/>
    </location>
    <ligand>
        <name>substrate</name>
    </ligand>
</feature>
<dbReference type="InterPro" id="IPR020826">
    <property type="entry name" value="Transketolase_BS"/>
</dbReference>
<feature type="active site" description="Proton donor" evidence="10">
    <location>
        <position position="418"/>
    </location>
</feature>
<feature type="binding site" evidence="11">
    <location>
        <position position="386"/>
    </location>
    <ligand>
        <name>substrate</name>
    </ligand>
</feature>
<dbReference type="InterPro" id="IPR033247">
    <property type="entry name" value="Transketolase_fam"/>
</dbReference>
<feature type="binding site" evidence="12">
    <location>
        <begin position="117"/>
        <end position="119"/>
    </location>
    <ligand>
        <name>thiamine diphosphate</name>
        <dbReference type="ChEBI" id="CHEBI:58937"/>
    </ligand>
</feature>
<feature type="binding site" evidence="12">
    <location>
        <position position="68"/>
    </location>
    <ligand>
        <name>thiamine diphosphate</name>
        <dbReference type="ChEBI" id="CHEBI:58937"/>
    </ligand>
</feature>
<keyword evidence="8 12" id="KW-0786">Thiamine pyrophosphate</keyword>
<keyword evidence="5 15" id="KW-0808">Transferase</keyword>
<feature type="binding site" evidence="11">
    <location>
        <position position="28"/>
    </location>
    <ligand>
        <name>substrate</name>
    </ligand>
</feature>
<keyword evidence="15" id="KW-0106">Calcium</keyword>
<dbReference type="Pfam" id="PF00456">
    <property type="entry name" value="Transketolase_N"/>
    <property type="match status" value="1"/>
</dbReference>
<dbReference type="Pfam" id="PF22613">
    <property type="entry name" value="Transketolase_C_1"/>
    <property type="match status" value="1"/>
</dbReference>
<evidence type="ECO:0000256" key="5">
    <source>
        <dbReference type="ARBA" id="ARBA00022679"/>
    </source>
</evidence>
<feature type="binding site" evidence="12">
    <location>
        <position position="188"/>
    </location>
    <ligand>
        <name>thiamine diphosphate</name>
        <dbReference type="ChEBI" id="CHEBI:58937"/>
    </ligand>
</feature>
<evidence type="ECO:0000256" key="13">
    <source>
        <dbReference type="PIRSR" id="PIRSR605478-4"/>
    </source>
</evidence>
<dbReference type="PANTHER" id="PTHR43522">
    <property type="entry name" value="TRANSKETOLASE"/>
    <property type="match status" value="1"/>
</dbReference>
<sequence length="680" mass="73610">MPSTMDILAINTIRTLAADVVQKANSGHPGAPMGCAPMAHVLFSNFICQDPQHPDWISRDRFVLSNGHGCVLQYIMLHMLGYNLSMDDLKSFRQLNSRTPGHPEANHGVHGIEVSTGPLGQGISNAVGLAMAEAHMAATFNRPGFQVISNYTYGITGDGCLQEGVQAEAVSLAGHLKLGNLIMLYDDNHITIDGDIEVGFTEDVVQRFESYGWHTQVLGDGDNDVAGIIAAIQKAKAVTDKPSLIKIRTTIGFGSVLQGEEKVHGSPLGAKDIIQLKIKFGLDPEVHFHVSDEVYKHYHDASARGAAGYNAWVKLMQEYAVAHPDLASELNRRLNNELPTGWKDLLPKYTPADPAVATRKLSENVLNKIALSIPELVGGSADLTGSNLTRWKGAVDFQPDVSGLGSYAGRYIRFGVREHGMAAICNGMNAYGGIIPFGATFFNFISYALGAVRLSALSKHQVIYIMTHDSIGLGEDGPTHQPIETLASLRALPNLITLRPADGNETSGAYVAALENRHRPSVLIFTRQNLPQLEGSTVEKTLKGAYVLSESANAKITLVGTGSEVSLAVDTAAMLAKEGIQARVVSMPSWELFEDQSHEYRASVFLDNIPTLSMEAMTTLGWSKYAHASCGIDTFGASAPYLLLYKKFGLVPEAVSEKAKKVIEYYKTRTPESKMSPALF</sequence>
<dbReference type="HOGENOM" id="CLU_009227_0_0_1"/>
<dbReference type="STRING" id="684364.F4P3U6"/>
<dbReference type="NCBIfam" id="TIGR00232">
    <property type="entry name" value="tktlase_bact"/>
    <property type="match status" value="1"/>
</dbReference>
<dbReference type="InterPro" id="IPR005474">
    <property type="entry name" value="Transketolase_N"/>
</dbReference>
<dbReference type="GO" id="GO:0005829">
    <property type="term" value="C:cytosol"/>
    <property type="evidence" value="ECO:0000318"/>
    <property type="project" value="GO_Central"/>
</dbReference>
<dbReference type="RefSeq" id="XP_006679228.1">
    <property type="nucleotide sequence ID" value="XM_006679165.1"/>
</dbReference>
<dbReference type="GO" id="GO:0046872">
    <property type="term" value="F:metal ion binding"/>
    <property type="evidence" value="ECO:0007669"/>
    <property type="project" value="UniProtKB-KW"/>
</dbReference>
<evidence type="ECO:0000256" key="11">
    <source>
        <dbReference type="PIRSR" id="PIRSR605478-2"/>
    </source>
</evidence>
<dbReference type="CDD" id="cd07033">
    <property type="entry name" value="TPP_PYR_DXS_TK_like"/>
    <property type="match status" value="1"/>
</dbReference>
<dbReference type="InterPro" id="IPR005475">
    <property type="entry name" value="Transketolase-like_Pyr-bd"/>
</dbReference>
<evidence type="ECO:0000256" key="10">
    <source>
        <dbReference type="PIRSR" id="PIRSR605478-1"/>
    </source>
</evidence>
<evidence type="ECO:0000256" key="4">
    <source>
        <dbReference type="ARBA" id="ARBA00013152"/>
    </source>
</evidence>
<organism evidence="17 18">
    <name type="scientific">Batrachochytrium dendrobatidis (strain JAM81 / FGSC 10211)</name>
    <name type="common">Frog chytrid fungus</name>
    <dbReference type="NCBI Taxonomy" id="684364"/>
    <lineage>
        <taxon>Eukaryota</taxon>
        <taxon>Fungi</taxon>
        <taxon>Fungi incertae sedis</taxon>
        <taxon>Chytridiomycota</taxon>
        <taxon>Chytridiomycota incertae sedis</taxon>
        <taxon>Chytridiomycetes</taxon>
        <taxon>Rhizophydiales</taxon>
        <taxon>Rhizophydiales incertae sedis</taxon>
        <taxon>Batrachochytrium</taxon>
    </lineage>
</organism>
<evidence type="ECO:0000256" key="14">
    <source>
        <dbReference type="PIRSR" id="PIRSR605478-5"/>
    </source>
</evidence>
<feature type="binding site" evidence="11">
    <location>
        <position position="480"/>
    </location>
    <ligand>
        <name>substrate</name>
    </ligand>
</feature>
<dbReference type="EMBL" id="GL882884">
    <property type="protein sequence ID" value="EGF80280.1"/>
    <property type="molecule type" value="Genomic_DNA"/>
</dbReference>
<feature type="binding site" evidence="13">
    <location>
        <position position="158"/>
    </location>
    <ligand>
        <name>Mg(2+)</name>
        <dbReference type="ChEBI" id="CHEBI:18420"/>
    </ligand>
</feature>
<dbReference type="EC" id="2.2.1.1" evidence="4 15"/>
<evidence type="ECO:0000313" key="18">
    <source>
        <dbReference type="Proteomes" id="UP000007241"/>
    </source>
</evidence>
<dbReference type="FunFam" id="3.40.50.970:FF:000003">
    <property type="entry name" value="Transketolase"/>
    <property type="match status" value="1"/>
</dbReference>
<dbReference type="PANTHER" id="PTHR43522:SF2">
    <property type="entry name" value="TRANSKETOLASE 1-RELATED"/>
    <property type="match status" value="1"/>
</dbReference>
<dbReference type="PROSITE" id="PS00802">
    <property type="entry name" value="TRANSKETOLASE_2"/>
    <property type="match status" value="1"/>
</dbReference>
<dbReference type="InterPro" id="IPR005478">
    <property type="entry name" value="Transketolase_bac-like"/>
</dbReference>
<dbReference type="InterPro" id="IPR049557">
    <property type="entry name" value="Transketolase_CS"/>
</dbReference>